<dbReference type="InterPro" id="IPR014290">
    <property type="entry name" value="SUF_FeS_clus_asmbl_reg"/>
</dbReference>
<dbReference type="EMBL" id="UINC01011067">
    <property type="protein sequence ID" value="SVA49000.1"/>
    <property type="molecule type" value="Genomic_DNA"/>
</dbReference>
<dbReference type="Pfam" id="PF02082">
    <property type="entry name" value="Rrf2"/>
    <property type="match status" value="1"/>
</dbReference>
<dbReference type="InterPro" id="IPR036388">
    <property type="entry name" value="WH-like_DNA-bd_sf"/>
</dbReference>
<gene>
    <name evidence="1" type="ORF">METZ01_LOCUS101854</name>
</gene>
<protein>
    <recommendedName>
        <fullName evidence="2">SUF system Fe-S cluster assembly regulator</fullName>
    </recommendedName>
</protein>
<dbReference type="PROSITE" id="PS01332">
    <property type="entry name" value="HTH_RRF2_1"/>
    <property type="match status" value="1"/>
</dbReference>
<dbReference type="Gene3D" id="1.10.10.10">
    <property type="entry name" value="Winged helix-like DNA-binding domain superfamily/Winged helix DNA-binding domain"/>
    <property type="match status" value="1"/>
</dbReference>
<dbReference type="SUPFAM" id="SSF46785">
    <property type="entry name" value="Winged helix' DNA-binding domain"/>
    <property type="match status" value="1"/>
</dbReference>
<evidence type="ECO:0008006" key="2">
    <source>
        <dbReference type="Google" id="ProtNLM"/>
    </source>
</evidence>
<dbReference type="GO" id="GO:0003700">
    <property type="term" value="F:DNA-binding transcription factor activity"/>
    <property type="evidence" value="ECO:0007669"/>
    <property type="project" value="TreeGrafter"/>
</dbReference>
<reference evidence="1" key="1">
    <citation type="submission" date="2018-05" db="EMBL/GenBank/DDBJ databases">
        <authorList>
            <person name="Lanie J.A."/>
            <person name="Ng W.-L."/>
            <person name="Kazmierczak K.M."/>
            <person name="Andrzejewski T.M."/>
            <person name="Davidsen T.M."/>
            <person name="Wayne K.J."/>
            <person name="Tettelin H."/>
            <person name="Glass J.I."/>
            <person name="Rusch D."/>
            <person name="Podicherti R."/>
            <person name="Tsui H.-C.T."/>
            <person name="Winkler M.E."/>
        </authorList>
    </citation>
    <scope>NUCLEOTIDE SEQUENCE</scope>
</reference>
<dbReference type="PANTHER" id="PTHR33221">
    <property type="entry name" value="WINGED HELIX-TURN-HELIX TRANSCRIPTIONAL REGULATOR, RRF2 FAMILY"/>
    <property type="match status" value="1"/>
</dbReference>
<proteinExistence type="predicted"/>
<dbReference type="InterPro" id="IPR000944">
    <property type="entry name" value="Tscrpt_reg_Rrf2"/>
</dbReference>
<dbReference type="PANTHER" id="PTHR33221:SF2">
    <property type="entry name" value="TRANSCRIPTIONAL REGULATOR"/>
    <property type="match status" value="1"/>
</dbReference>
<sequence length="155" mass="16902">MLRISRLTDYGTMILVYLAGPSVGLRSASDVAAGTHLALPTVQKLLKKLAKAGLISSVRGADGGYRLTRAPAEITAAEILNVLEGPVAITDCSAEMRQCELEPICQVGSAWQKINRAIRSAMEDIRLSDLRRPPREFVLPDLWQSSVANPYNRNL</sequence>
<organism evidence="1">
    <name type="scientific">marine metagenome</name>
    <dbReference type="NCBI Taxonomy" id="408172"/>
    <lineage>
        <taxon>unclassified sequences</taxon>
        <taxon>metagenomes</taxon>
        <taxon>ecological metagenomes</taxon>
    </lineage>
</organism>
<accession>A0A381W8Y1</accession>
<dbReference type="GO" id="GO:0005829">
    <property type="term" value="C:cytosol"/>
    <property type="evidence" value="ECO:0007669"/>
    <property type="project" value="TreeGrafter"/>
</dbReference>
<name>A0A381W8Y1_9ZZZZ</name>
<dbReference type="AlphaFoldDB" id="A0A381W8Y1"/>
<dbReference type="NCBIfam" id="TIGR02944">
    <property type="entry name" value="suf_reg_Xantho"/>
    <property type="match status" value="1"/>
</dbReference>
<evidence type="ECO:0000313" key="1">
    <source>
        <dbReference type="EMBL" id="SVA49000.1"/>
    </source>
</evidence>
<dbReference type="InterPro" id="IPR036390">
    <property type="entry name" value="WH_DNA-bd_sf"/>
</dbReference>
<dbReference type="PROSITE" id="PS51197">
    <property type="entry name" value="HTH_RRF2_2"/>
    <property type="match status" value="1"/>
</dbReference>
<dbReference type="NCBIfam" id="TIGR00738">
    <property type="entry name" value="rrf2_super"/>
    <property type="match status" value="1"/>
</dbReference>
<dbReference type="InterPro" id="IPR030489">
    <property type="entry name" value="TR_Rrf2-type_CS"/>
</dbReference>